<dbReference type="AlphaFoldDB" id="A0A0A5GIK0"/>
<feature type="transmembrane region" description="Helical" evidence="1">
    <location>
        <begin position="42"/>
        <end position="61"/>
    </location>
</feature>
<keyword evidence="1" id="KW-0812">Transmembrane</keyword>
<dbReference type="RefSeq" id="WP_026801087.1">
    <property type="nucleotide sequence ID" value="NZ_AULI01000012.1"/>
</dbReference>
<gene>
    <name evidence="2" type="ORF">N781_06025</name>
</gene>
<organism evidence="2 3">
    <name type="scientific">Pontibacillus halophilus JSM 076056 = DSM 19796</name>
    <dbReference type="NCBI Taxonomy" id="1385510"/>
    <lineage>
        <taxon>Bacteria</taxon>
        <taxon>Bacillati</taxon>
        <taxon>Bacillota</taxon>
        <taxon>Bacilli</taxon>
        <taxon>Bacillales</taxon>
        <taxon>Bacillaceae</taxon>
        <taxon>Pontibacillus</taxon>
    </lineage>
</organism>
<keyword evidence="1" id="KW-0472">Membrane</keyword>
<sequence length="70" mass="8120">MEKGNKRKRINPTVIVFIYFVAIVEAWAAFLSVEETPYKVYLYTSLSLVSLAIGVYATILYNRQKRKESQ</sequence>
<name>A0A0A5GIK0_9BACI</name>
<protein>
    <submittedName>
        <fullName evidence="2">Uncharacterized protein</fullName>
    </submittedName>
</protein>
<evidence type="ECO:0000313" key="3">
    <source>
        <dbReference type="Proteomes" id="UP000030528"/>
    </source>
</evidence>
<comment type="caution">
    <text evidence="2">The sequence shown here is derived from an EMBL/GenBank/DDBJ whole genome shotgun (WGS) entry which is preliminary data.</text>
</comment>
<reference evidence="2 3" key="1">
    <citation type="submission" date="2013-08" db="EMBL/GenBank/DDBJ databases">
        <authorList>
            <person name="Huang J."/>
            <person name="Wang G."/>
        </authorList>
    </citation>
    <scope>NUCLEOTIDE SEQUENCE [LARGE SCALE GENOMIC DNA]</scope>
    <source>
        <strain evidence="2 3">JSM 076056</strain>
    </source>
</reference>
<keyword evidence="3" id="KW-1185">Reference proteome</keyword>
<proteinExistence type="predicted"/>
<evidence type="ECO:0000256" key="1">
    <source>
        <dbReference type="SAM" id="Phobius"/>
    </source>
</evidence>
<evidence type="ECO:0000313" key="2">
    <source>
        <dbReference type="EMBL" id="KGX90960.1"/>
    </source>
</evidence>
<dbReference type="Proteomes" id="UP000030528">
    <property type="component" value="Unassembled WGS sequence"/>
</dbReference>
<dbReference type="STRING" id="1385510.GCA_000425205_02786"/>
<accession>A0A0A5GIK0</accession>
<dbReference type="EMBL" id="AVPE01000012">
    <property type="protein sequence ID" value="KGX90960.1"/>
    <property type="molecule type" value="Genomic_DNA"/>
</dbReference>
<keyword evidence="1" id="KW-1133">Transmembrane helix</keyword>
<feature type="transmembrane region" description="Helical" evidence="1">
    <location>
        <begin position="12"/>
        <end position="30"/>
    </location>
</feature>